<sequence>MSPVKQKGGKLSVKKPKHKVRIVGGMWKRTPLAVADVDGLRPTSERVRETLFNWLVHLRGNGFGRMNCLDLFAGTGALGFEAASRGLAHVTMIEENGTACAQLQVIKKKLNAVQVSIYCADALKFSGQLARTDRKFDLIFLDPPFRKDLLPCVLPLCGQLLASKGLVYVESNEAVTNEKLRFWMEDSVPGLQIIREGQAGQVYYHLLEMKALSPS</sequence>
<evidence type="ECO:0000313" key="4">
    <source>
        <dbReference type="Proteomes" id="UP001164794"/>
    </source>
</evidence>
<accession>A0ABY7JL45</accession>
<gene>
    <name evidence="3" type="primary">rsmD</name>
    <name evidence="3" type="ORF">NB645_09370</name>
</gene>
<dbReference type="RefSeq" id="WP_269264467.1">
    <property type="nucleotide sequence ID" value="NZ_CP098250.1"/>
</dbReference>
<keyword evidence="1 3" id="KW-0489">Methyltransferase</keyword>
<dbReference type="PROSITE" id="PS00092">
    <property type="entry name" value="N6_MTASE"/>
    <property type="match status" value="1"/>
</dbReference>
<dbReference type="InterPro" id="IPR002052">
    <property type="entry name" value="DNA_methylase_N6_adenine_CS"/>
</dbReference>
<dbReference type="PIRSF" id="PIRSF004553">
    <property type="entry name" value="CHP00095"/>
    <property type="match status" value="1"/>
</dbReference>
<evidence type="ECO:0000256" key="2">
    <source>
        <dbReference type="ARBA" id="ARBA00022679"/>
    </source>
</evidence>
<organism evidence="3 4">
    <name type="scientific">Oxalobacter aliiformigenes</name>
    <dbReference type="NCBI Taxonomy" id="2946593"/>
    <lineage>
        <taxon>Bacteria</taxon>
        <taxon>Pseudomonadati</taxon>
        <taxon>Pseudomonadota</taxon>
        <taxon>Betaproteobacteria</taxon>
        <taxon>Burkholderiales</taxon>
        <taxon>Oxalobacteraceae</taxon>
        <taxon>Oxalobacter</taxon>
    </lineage>
</organism>
<dbReference type="PANTHER" id="PTHR43542">
    <property type="entry name" value="METHYLTRANSFERASE"/>
    <property type="match status" value="1"/>
</dbReference>
<dbReference type="SUPFAM" id="SSF53335">
    <property type="entry name" value="S-adenosyl-L-methionine-dependent methyltransferases"/>
    <property type="match status" value="1"/>
</dbReference>
<dbReference type="CDD" id="cd02440">
    <property type="entry name" value="AdoMet_MTases"/>
    <property type="match status" value="1"/>
</dbReference>
<keyword evidence="2 3" id="KW-0808">Transferase</keyword>
<dbReference type="InterPro" id="IPR004398">
    <property type="entry name" value="RNA_MeTrfase_RsmD"/>
</dbReference>
<dbReference type="GO" id="GO:0052913">
    <property type="term" value="F:16S rRNA (guanine(966)-N(2))-methyltransferase activity"/>
    <property type="evidence" value="ECO:0007669"/>
    <property type="project" value="UniProtKB-EC"/>
</dbReference>
<dbReference type="NCBIfam" id="TIGR00095">
    <property type="entry name" value="16S rRNA (guanine(966)-N(2))-methyltransferase RsmD"/>
    <property type="match status" value="1"/>
</dbReference>
<dbReference type="EC" id="2.1.1.171" evidence="3"/>
<protein>
    <submittedName>
        <fullName evidence="3">16S rRNA (Guanine(966)-N(2))-methyltransferase RsmD</fullName>
        <ecNumber evidence="3">2.1.1.171</ecNumber>
    </submittedName>
</protein>
<dbReference type="EMBL" id="CP098248">
    <property type="protein sequence ID" value="WAV96989.1"/>
    <property type="molecule type" value="Genomic_DNA"/>
</dbReference>
<name>A0ABY7JL45_9BURK</name>
<dbReference type="InterPro" id="IPR029063">
    <property type="entry name" value="SAM-dependent_MTases_sf"/>
</dbReference>
<reference evidence="3" key="1">
    <citation type="journal article" date="2022" name="Front. Microbiol.">
        <title>New perspectives on an old grouping: The genomic and phenotypic variability of Oxalobacter formigenes and the implications for calcium oxalate stone prevention.</title>
        <authorList>
            <person name="Chmiel J.A."/>
            <person name="Carr C."/>
            <person name="Stuivenberg G.A."/>
            <person name="Venema R."/>
            <person name="Chanyi R.M."/>
            <person name="Al K.F."/>
            <person name="Giguere D."/>
            <person name="Say H."/>
            <person name="Akouris P.P."/>
            <person name="Dominguez Romero S.A."/>
            <person name="Kwong A."/>
            <person name="Tai V."/>
            <person name="Koval S.F."/>
            <person name="Razvi H."/>
            <person name="Bjazevic J."/>
            <person name="Burton J.P."/>
        </authorList>
    </citation>
    <scope>NUCLEOTIDE SEQUENCE</scope>
    <source>
        <strain evidence="3">HOxNP-1</strain>
    </source>
</reference>
<dbReference type="Pfam" id="PF03602">
    <property type="entry name" value="Cons_hypoth95"/>
    <property type="match status" value="1"/>
</dbReference>
<proteinExistence type="predicted"/>
<dbReference type="Proteomes" id="UP001164794">
    <property type="component" value="Chromosome"/>
</dbReference>
<evidence type="ECO:0000313" key="3">
    <source>
        <dbReference type="EMBL" id="WAV96989.1"/>
    </source>
</evidence>
<keyword evidence="4" id="KW-1185">Reference proteome</keyword>
<dbReference type="Gene3D" id="3.40.50.150">
    <property type="entry name" value="Vaccinia Virus protein VP39"/>
    <property type="match status" value="1"/>
</dbReference>
<dbReference type="PANTHER" id="PTHR43542:SF1">
    <property type="entry name" value="METHYLTRANSFERASE"/>
    <property type="match status" value="1"/>
</dbReference>
<evidence type="ECO:0000256" key="1">
    <source>
        <dbReference type="ARBA" id="ARBA00022603"/>
    </source>
</evidence>